<evidence type="ECO:0000313" key="1">
    <source>
        <dbReference type="EMBL" id="KAK6310984.1"/>
    </source>
</evidence>
<organism evidence="1 2">
    <name type="scientific">Coregonus suidteri</name>
    <dbReference type="NCBI Taxonomy" id="861788"/>
    <lineage>
        <taxon>Eukaryota</taxon>
        <taxon>Metazoa</taxon>
        <taxon>Chordata</taxon>
        <taxon>Craniata</taxon>
        <taxon>Vertebrata</taxon>
        <taxon>Euteleostomi</taxon>
        <taxon>Actinopterygii</taxon>
        <taxon>Neopterygii</taxon>
        <taxon>Teleostei</taxon>
        <taxon>Protacanthopterygii</taxon>
        <taxon>Salmoniformes</taxon>
        <taxon>Salmonidae</taxon>
        <taxon>Coregoninae</taxon>
        <taxon>Coregonus</taxon>
    </lineage>
</organism>
<proteinExistence type="predicted"/>
<dbReference type="Pfam" id="PF18758">
    <property type="entry name" value="KDZ"/>
    <property type="match status" value="1"/>
</dbReference>
<keyword evidence="2" id="KW-1185">Reference proteome</keyword>
<dbReference type="InterPro" id="IPR040521">
    <property type="entry name" value="KDZ"/>
</dbReference>
<name>A0AAN8QNP7_9TELE</name>
<accession>A0AAN8QNP7</accession>
<dbReference type="Proteomes" id="UP001356427">
    <property type="component" value="Unassembled WGS sequence"/>
</dbReference>
<dbReference type="AlphaFoldDB" id="A0AAN8QNP7"/>
<dbReference type="EMBL" id="JAGTTL010000016">
    <property type="protein sequence ID" value="KAK6310984.1"/>
    <property type="molecule type" value="Genomic_DNA"/>
</dbReference>
<comment type="caution">
    <text evidence="1">The sequence shown here is derived from an EMBL/GenBank/DDBJ whole genome shotgun (WGS) entry which is preliminary data.</text>
</comment>
<evidence type="ECO:0000313" key="2">
    <source>
        <dbReference type="Proteomes" id="UP001356427"/>
    </source>
</evidence>
<sequence length="196" mass="22527">MLCYLDGYGYPILELFQVKMKLNTRYVEGAGLADGEQMETLLSYLRRFGKVTKEMMPSHHIDLLTDALLHHGKKICQRQLDSLPQRLSRATEVATEAEREMAEISQSLPGTTLDTIRDWGRNVSVTLERQKLALCWEEQYVAMLQQHTIAMAQQESGDGTAVCQLVQIERKLKTMERKNSILHRWSPTSNRFQNAE</sequence>
<dbReference type="PANTHER" id="PTHR33104">
    <property type="entry name" value="SI:DKEY-29D5.2"/>
    <property type="match status" value="1"/>
</dbReference>
<gene>
    <name evidence="1" type="ORF">J4Q44_G00190390</name>
</gene>
<protein>
    <submittedName>
        <fullName evidence="1">Uncharacterized protein</fullName>
    </submittedName>
</protein>
<dbReference type="PANTHER" id="PTHR33104:SF2">
    <property type="entry name" value="CXC3 LIKE CYSTEINE CLUSTER DOMAIN-CONTAINING PROTEIN"/>
    <property type="match status" value="1"/>
</dbReference>
<reference evidence="1 2" key="1">
    <citation type="submission" date="2021-04" db="EMBL/GenBank/DDBJ databases">
        <authorList>
            <person name="De Guttry C."/>
            <person name="Zahm M."/>
            <person name="Klopp C."/>
            <person name="Cabau C."/>
            <person name="Louis A."/>
            <person name="Berthelot C."/>
            <person name="Parey E."/>
            <person name="Roest Crollius H."/>
            <person name="Montfort J."/>
            <person name="Robinson-Rechavi M."/>
            <person name="Bucao C."/>
            <person name="Bouchez O."/>
            <person name="Gislard M."/>
            <person name="Lluch J."/>
            <person name="Milhes M."/>
            <person name="Lampietro C."/>
            <person name="Lopez Roques C."/>
            <person name="Donnadieu C."/>
            <person name="Braasch I."/>
            <person name="Desvignes T."/>
            <person name="Postlethwait J."/>
            <person name="Bobe J."/>
            <person name="Wedekind C."/>
            <person name="Guiguen Y."/>
        </authorList>
    </citation>
    <scope>NUCLEOTIDE SEQUENCE [LARGE SCALE GENOMIC DNA]</scope>
    <source>
        <strain evidence="1">Cs_M1</strain>
        <tissue evidence="1">Blood</tissue>
    </source>
</reference>